<feature type="binding site" evidence="5">
    <location>
        <position position="107"/>
    </location>
    <ligand>
        <name>substrate</name>
    </ligand>
</feature>
<name>A0A0F4KNM6_9LACO</name>
<evidence type="ECO:0000259" key="7">
    <source>
        <dbReference type="Pfam" id="PF00248"/>
    </source>
</evidence>
<evidence type="ECO:0000313" key="8">
    <source>
        <dbReference type="EMBL" id="KJY48277.1"/>
    </source>
</evidence>
<protein>
    <submittedName>
        <fullName evidence="8">Aldo/keto reductase</fullName>
    </submittedName>
</protein>
<dbReference type="Gene3D" id="3.20.20.100">
    <property type="entry name" value="NADP-dependent oxidoreductase domain"/>
    <property type="match status" value="1"/>
</dbReference>
<dbReference type="InterPro" id="IPR020471">
    <property type="entry name" value="AKR"/>
</dbReference>
<dbReference type="GO" id="GO:0016616">
    <property type="term" value="F:oxidoreductase activity, acting on the CH-OH group of donors, NAD or NADP as acceptor"/>
    <property type="evidence" value="ECO:0007669"/>
    <property type="project" value="UniProtKB-ARBA"/>
</dbReference>
<proteinExistence type="inferred from homology"/>
<dbReference type="PANTHER" id="PTHR43827:SF3">
    <property type="entry name" value="NADP-DEPENDENT OXIDOREDUCTASE DOMAIN-CONTAINING PROTEIN"/>
    <property type="match status" value="1"/>
</dbReference>
<dbReference type="InterPro" id="IPR018170">
    <property type="entry name" value="Aldo/ket_reductase_CS"/>
</dbReference>
<evidence type="ECO:0000256" key="1">
    <source>
        <dbReference type="ARBA" id="ARBA00007905"/>
    </source>
</evidence>
<dbReference type="PROSITE" id="PS00798">
    <property type="entry name" value="ALDOKETO_REDUCTASE_1"/>
    <property type="match status" value="1"/>
</dbReference>
<dbReference type="FunFam" id="3.20.20.100:FF:000015">
    <property type="entry name" value="Oxidoreductase, aldo/keto reductase family"/>
    <property type="match status" value="1"/>
</dbReference>
<dbReference type="EMBL" id="JXBZ01000009">
    <property type="protein sequence ID" value="KJY48277.1"/>
    <property type="molecule type" value="Genomic_DNA"/>
</dbReference>
<organism evidence="8 9">
    <name type="scientific">Bombilactobacillus mellis</name>
    <dbReference type="NCBI Taxonomy" id="1218508"/>
    <lineage>
        <taxon>Bacteria</taxon>
        <taxon>Bacillati</taxon>
        <taxon>Bacillota</taxon>
        <taxon>Bacilli</taxon>
        <taxon>Lactobacillales</taxon>
        <taxon>Lactobacillaceae</taxon>
        <taxon>Bombilactobacillus</taxon>
    </lineage>
</organism>
<dbReference type="PIRSF" id="PIRSF000097">
    <property type="entry name" value="AKR"/>
    <property type="match status" value="1"/>
</dbReference>
<evidence type="ECO:0000256" key="5">
    <source>
        <dbReference type="PIRSR" id="PIRSR000097-2"/>
    </source>
</evidence>
<reference evidence="8 9" key="1">
    <citation type="submission" date="2014-12" db="EMBL/GenBank/DDBJ databases">
        <title>Comparative genomics of the lactic acid bacteria isolated from the honey bee gut.</title>
        <authorList>
            <person name="Ellegaard K.M."/>
            <person name="Tamarit D."/>
            <person name="Javelind E."/>
            <person name="Olofsson T."/>
            <person name="Andersson S.G."/>
            <person name="Vasquez A."/>
        </authorList>
    </citation>
    <scope>NUCLEOTIDE SEQUENCE [LARGE SCALE GENOMIC DNA]</scope>
    <source>
        <strain evidence="8 9">Hon2</strain>
    </source>
</reference>
<dbReference type="InterPro" id="IPR023210">
    <property type="entry name" value="NADP_OxRdtase_dom"/>
</dbReference>
<sequence length="283" mass="32657">MTVPTITLNNNVQIPQLGMGVFKMKDHEQFLKAFQWALDIGYRHFDTAAIYGNEKWLGEAIKKSGIDRHELFITSKLWPAEFDDPKQAFENSLKRLGLDYLDLYLIHWPAPGYQQAWQAMEKLYQAKKIRAIGVSNFMIKHLEQLQQVSQVTPAVDQIELHPYLQRPKLLQYLQQHNIAVEAWGPLGQGSNGVFDEPVLQDLAAKYHKSVAQVILRWHLQRQAIIFPKSVHQQRLQQNFDIFDFELSSADMQAIARLDKNQPNGSDPNSDEFLAQTKLRPVIN</sequence>
<evidence type="ECO:0000256" key="3">
    <source>
        <dbReference type="ARBA" id="ARBA00023002"/>
    </source>
</evidence>
<dbReference type="Pfam" id="PF00248">
    <property type="entry name" value="Aldo_ket_red"/>
    <property type="match status" value="1"/>
</dbReference>
<keyword evidence="2" id="KW-0521">NADP</keyword>
<keyword evidence="3" id="KW-0560">Oxidoreductase</keyword>
<comment type="similarity">
    <text evidence="1">Belongs to the aldo/keto reductase family.</text>
</comment>
<dbReference type="HOGENOM" id="CLU_023205_0_3_9"/>
<feature type="active site" description="Proton donor" evidence="4">
    <location>
        <position position="51"/>
    </location>
</feature>
<keyword evidence="9" id="KW-1185">Reference proteome</keyword>
<dbReference type="PROSITE" id="PS00062">
    <property type="entry name" value="ALDOKETO_REDUCTASE_2"/>
    <property type="match status" value="1"/>
</dbReference>
<gene>
    <name evidence="8" type="ORF">JG29_13290</name>
</gene>
<dbReference type="SUPFAM" id="SSF51430">
    <property type="entry name" value="NAD(P)-linked oxidoreductase"/>
    <property type="match status" value="1"/>
</dbReference>
<evidence type="ECO:0000313" key="9">
    <source>
        <dbReference type="Proteomes" id="UP000033695"/>
    </source>
</evidence>
<evidence type="ECO:0000256" key="2">
    <source>
        <dbReference type="ARBA" id="ARBA00022857"/>
    </source>
</evidence>
<dbReference type="OrthoDB" id="9804790at2"/>
<dbReference type="AlphaFoldDB" id="A0A0F4KNM6"/>
<accession>A0A0F4KNM6</accession>
<dbReference type="PRINTS" id="PR00069">
    <property type="entry name" value="ALDKETRDTASE"/>
</dbReference>
<dbReference type="Proteomes" id="UP000033695">
    <property type="component" value="Unassembled WGS sequence"/>
</dbReference>
<evidence type="ECO:0000256" key="6">
    <source>
        <dbReference type="PIRSR" id="PIRSR000097-3"/>
    </source>
</evidence>
<feature type="domain" description="NADP-dependent oxidoreductase" evidence="7">
    <location>
        <begin position="22"/>
        <end position="258"/>
    </location>
</feature>
<dbReference type="PANTHER" id="PTHR43827">
    <property type="entry name" value="2,5-DIKETO-D-GLUCONIC ACID REDUCTASE"/>
    <property type="match status" value="1"/>
</dbReference>
<feature type="site" description="Lowers pKa of active site Tyr" evidence="6">
    <location>
        <position position="76"/>
    </location>
</feature>
<dbReference type="STRING" id="1218508.JG29_13290"/>
<dbReference type="PATRIC" id="fig|1218508.4.peg.1318"/>
<dbReference type="InterPro" id="IPR036812">
    <property type="entry name" value="NAD(P)_OxRdtase_dom_sf"/>
</dbReference>
<comment type="caution">
    <text evidence="8">The sequence shown here is derived from an EMBL/GenBank/DDBJ whole genome shotgun (WGS) entry which is preliminary data.</text>
</comment>
<evidence type="ECO:0000256" key="4">
    <source>
        <dbReference type="PIRSR" id="PIRSR000097-1"/>
    </source>
</evidence>
<dbReference type="RefSeq" id="WP_045923166.1">
    <property type="nucleotide sequence ID" value="NZ_JBHTHW010000005.1"/>
</dbReference>